<feature type="non-terminal residue" evidence="1">
    <location>
        <position position="1"/>
    </location>
</feature>
<evidence type="ECO:0000313" key="2">
    <source>
        <dbReference type="Proteomes" id="UP001221142"/>
    </source>
</evidence>
<reference evidence="1" key="1">
    <citation type="submission" date="2023-03" db="EMBL/GenBank/DDBJ databases">
        <title>Massive genome expansion in bonnet fungi (Mycena s.s.) driven by repeated elements and novel gene families across ecological guilds.</title>
        <authorList>
            <consortium name="Lawrence Berkeley National Laboratory"/>
            <person name="Harder C.B."/>
            <person name="Miyauchi S."/>
            <person name="Viragh M."/>
            <person name="Kuo A."/>
            <person name="Thoen E."/>
            <person name="Andreopoulos B."/>
            <person name="Lu D."/>
            <person name="Skrede I."/>
            <person name="Drula E."/>
            <person name="Henrissat B."/>
            <person name="Morin E."/>
            <person name="Kohler A."/>
            <person name="Barry K."/>
            <person name="LaButti K."/>
            <person name="Morin E."/>
            <person name="Salamov A."/>
            <person name="Lipzen A."/>
            <person name="Mereny Z."/>
            <person name="Hegedus B."/>
            <person name="Baldrian P."/>
            <person name="Stursova M."/>
            <person name="Weitz H."/>
            <person name="Taylor A."/>
            <person name="Grigoriev I.V."/>
            <person name="Nagy L.G."/>
            <person name="Martin F."/>
            <person name="Kauserud H."/>
        </authorList>
    </citation>
    <scope>NUCLEOTIDE SEQUENCE</scope>
    <source>
        <strain evidence="1">9284</strain>
    </source>
</reference>
<keyword evidence="2" id="KW-1185">Reference proteome</keyword>
<proteinExistence type="predicted"/>
<sequence>RFRVPLGSSESGLLVSASCHPATWLLGLLSLDRIGGSPAIYGLADSRRVERLATLGCIGRRWGKRQVQSWLHLLCPHQSLSHDTLVLHHDAAPGHPAMHTALEISELVGSVVQSLDTLDDVAACALVARKWAYPAQSRLFSVIIIWEPHRQLPRLLDVFEQSPHLPTFIVTLAIQPIQYWQPAHFERLSNIAYPILTGLSVGCQIQSLPGTPQIVEFFRRMLSIPTLTSVTMQYGFATPEPYFKIWQNCSQSIRHLDLTHNPRYSGSSLTESHPRTKHIGRRVVLDSVVEPSHMLTWLNDPWCPFDVSKLRAIKIYSSARVPWSSDFLVAAQNTVEIISIHVWSSSDIDLSPFTRINQLDLSPGTLTDGIGVVKTISAPTRSRIRAIRFYMSSMELQPRLLEIADLLPNLKVVVVLSHVCTPELTKGVEEYVPLGPGVEVRWNFNAQAAPLWHVPIRVD</sequence>
<evidence type="ECO:0000313" key="1">
    <source>
        <dbReference type="EMBL" id="KAJ7644880.1"/>
    </source>
</evidence>
<protein>
    <submittedName>
        <fullName evidence="1">Uncharacterized protein</fullName>
    </submittedName>
</protein>
<comment type="caution">
    <text evidence="1">The sequence shown here is derived from an EMBL/GenBank/DDBJ whole genome shotgun (WGS) entry which is preliminary data.</text>
</comment>
<dbReference type="AlphaFoldDB" id="A0AAD7FV95"/>
<gene>
    <name evidence="1" type="ORF">FB45DRAFT_300543</name>
</gene>
<accession>A0AAD7FV95</accession>
<dbReference type="EMBL" id="JARKIF010000003">
    <property type="protein sequence ID" value="KAJ7644880.1"/>
    <property type="molecule type" value="Genomic_DNA"/>
</dbReference>
<organism evidence="1 2">
    <name type="scientific">Roridomyces roridus</name>
    <dbReference type="NCBI Taxonomy" id="1738132"/>
    <lineage>
        <taxon>Eukaryota</taxon>
        <taxon>Fungi</taxon>
        <taxon>Dikarya</taxon>
        <taxon>Basidiomycota</taxon>
        <taxon>Agaricomycotina</taxon>
        <taxon>Agaricomycetes</taxon>
        <taxon>Agaricomycetidae</taxon>
        <taxon>Agaricales</taxon>
        <taxon>Marasmiineae</taxon>
        <taxon>Mycenaceae</taxon>
        <taxon>Roridomyces</taxon>
    </lineage>
</organism>
<name>A0AAD7FV95_9AGAR</name>
<dbReference type="Proteomes" id="UP001221142">
    <property type="component" value="Unassembled WGS sequence"/>
</dbReference>